<dbReference type="Proteomes" id="UP001462961">
    <property type="component" value="Unassembled WGS sequence"/>
</dbReference>
<reference evidence="1 2" key="1">
    <citation type="submission" date="2024-01" db="EMBL/GenBank/DDBJ databases">
        <title>The diversity of rhizobia nodulating Mimosa spp. in eleven states of Brazil covering several biomes is determined by host plant, location, and edaphic factors.</title>
        <authorList>
            <person name="Rouws L."/>
            <person name="Barauna A."/>
            <person name="Beukes C."/>
            <person name="De Faria S.M."/>
            <person name="Gross E."/>
            <person name="Dos Reis Junior F.B."/>
            <person name="Simon M."/>
            <person name="Maluk M."/>
            <person name="Odee D.W."/>
            <person name="Kenicer G."/>
            <person name="Young J.P.W."/>
            <person name="Reis V.M."/>
            <person name="Zilli J."/>
            <person name="James E.K."/>
        </authorList>
    </citation>
    <scope>NUCLEOTIDE SEQUENCE [LARGE SCALE GENOMIC DNA]</scope>
    <source>
        <strain evidence="1 2">JHI1651</strain>
    </source>
</reference>
<evidence type="ECO:0000313" key="2">
    <source>
        <dbReference type="Proteomes" id="UP001462961"/>
    </source>
</evidence>
<dbReference type="EMBL" id="JAYLVJ010000065">
    <property type="protein sequence ID" value="MEO1758922.1"/>
    <property type="molecule type" value="Genomic_DNA"/>
</dbReference>
<gene>
    <name evidence="1" type="ORF">VOI32_34060</name>
</gene>
<dbReference type="RefSeq" id="WP_224099910.1">
    <property type="nucleotide sequence ID" value="NZ_CADFFV010000059.1"/>
</dbReference>
<proteinExistence type="predicted"/>
<name>A0ABV0E6G7_9BURK</name>
<organism evidence="1 2">
    <name type="scientific">Paraburkholderia caribensis</name>
    <dbReference type="NCBI Taxonomy" id="75105"/>
    <lineage>
        <taxon>Bacteria</taxon>
        <taxon>Pseudomonadati</taxon>
        <taxon>Pseudomonadota</taxon>
        <taxon>Betaproteobacteria</taxon>
        <taxon>Burkholderiales</taxon>
        <taxon>Burkholderiaceae</taxon>
        <taxon>Paraburkholderia</taxon>
    </lineage>
</organism>
<sequence length="100" mass="11140">MRDDPSRDDCLSRPLKSVDREKVISEVGGFLALVPLETLRDDISLRRVLHGVLTLSKLADRGRQLPPLRSTPPEHHAKIEVATLALLDVERRLAESSAHS</sequence>
<accession>A0ABV0E6G7</accession>
<comment type="caution">
    <text evidence="1">The sequence shown here is derived from an EMBL/GenBank/DDBJ whole genome shotgun (WGS) entry which is preliminary data.</text>
</comment>
<protein>
    <submittedName>
        <fullName evidence="1">Uncharacterized protein</fullName>
    </submittedName>
</protein>
<evidence type="ECO:0000313" key="1">
    <source>
        <dbReference type="EMBL" id="MEO1758922.1"/>
    </source>
</evidence>
<keyword evidence="2" id="KW-1185">Reference proteome</keyword>